<proteinExistence type="predicted"/>
<dbReference type="InterPro" id="IPR041664">
    <property type="entry name" value="AAA_16"/>
</dbReference>
<reference evidence="2 3" key="1">
    <citation type="submission" date="2019-03" db="EMBL/GenBank/DDBJ databases">
        <title>Genomic Encyclopedia of Archaeal and Bacterial Type Strains, Phase II (KMG-II): from individual species to whole genera.</title>
        <authorList>
            <person name="Goeker M."/>
        </authorList>
    </citation>
    <scope>NUCLEOTIDE SEQUENCE [LARGE SCALE GENOMIC DNA]</scope>
    <source>
        <strain evidence="2 3">DSM 15388</strain>
    </source>
</reference>
<organism evidence="2 3">
    <name type="scientific">Reinekea marinisedimentorum</name>
    <dbReference type="NCBI Taxonomy" id="230495"/>
    <lineage>
        <taxon>Bacteria</taxon>
        <taxon>Pseudomonadati</taxon>
        <taxon>Pseudomonadota</taxon>
        <taxon>Gammaproteobacteria</taxon>
        <taxon>Oceanospirillales</taxon>
        <taxon>Saccharospirillaceae</taxon>
        <taxon>Reinekea</taxon>
    </lineage>
</organism>
<dbReference type="PANTHER" id="PTHR34301:SF8">
    <property type="entry name" value="ATPASE DOMAIN-CONTAINING PROTEIN"/>
    <property type="match status" value="1"/>
</dbReference>
<protein>
    <submittedName>
        <fullName evidence="2">AAA+ ATPase superfamily predicted ATPase</fullName>
    </submittedName>
</protein>
<gene>
    <name evidence="2" type="ORF">BCF53_102182</name>
</gene>
<keyword evidence="3" id="KW-1185">Reference proteome</keyword>
<evidence type="ECO:0000313" key="3">
    <source>
        <dbReference type="Proteomes" id="UP000295793"/>
    </source>
</evidence>
<name>A0A4R3IC72_9GAMM</name>
<dbReference type="SUPFAM" id="SSF52540">
    <property type="entry name" value="P-loop containing nucleoside triphosphate hydrolases"/>
    <property type="match status" value="1"/>
</dbReference>
<dbReference type="EMBL" id="SLZR01000002">
    <property type="protein sequence ID" value="TCS43156.1"/>
    <property type="molecule type" value="Genomic_DNA"/>
</dbReference>
<comment type="caution">
    <text evidence="2">The sequence shown here is derived from an EMBL/GenBank/DDBJ whole genome shotgun (WGS) entry which is preliminary data.</text>
</comment>
<dbReference type="AlphaFoldDB" id="A0A4R3IC72"/>
<evidence type="ECO:0000259" key="1">
    <source>
        <dbReference type="Pfam" id="PF13191"/>
    </source>
</evidence>
<dbReference type="RefSeq" id="WP_165901792.1">
    <property type="nucleotide sequence ID" value="NZ_SLZR01000002.1"/>
</dbReference>
<evidence type="ECO:0000313" key="2">
    <source>
        <dbReference type="EMBL" id="TCS43156.1"/>
    </source>
</evidence>
<dbReference type="InterPro" id="IPR027417">
    <property type="entry name" value="P-loop_NTPase"/>
</dbReference>
<feature type="domain" description="Orc1-like AAA ATPase" evidence="1">
    <location>
        <begin position="16"/>
        <end position="166"/>
    </location>
</feature>
<accession>A0A4R3IC72</accession>
<sequence>MANPFQYEKLPTADNFCGREVESERLHNLILDSKNVVLFGDRRYGKTSLIEHVFRGLPKTVLHAFADLFACTDSTEVAQALYKAVYDALPFDLDSKLKEISGLFKRATFEIQTTNSGSIKARPRLEGRDFEELLNDALSGAERFCEKHGCTLVIALDEFQQVAEIKDKRIDAILRAYMQRLTYISFIFSGSKKSILSGLFIDKKQPLYGMATSISIGGIELPTLKTFCEERLGQRFDDEVFELLYEQVRGQTKLILQSCYWLYANGWELNAPNTHKVVQQIIEEKDEEFRLLFNGFKAQQKKALKMIGRYGGKNLFKQENLEPFGLTRQGLSQVLVALIGSGDVIKEDKTYLVADVHFHLWIVKNFS</sequence>
<dbReference type="PANTHER" id="PTHR34301">
    <property type="entry name" value="DNA-BINDING PROTEIN-RELATED"/>
    <property type="match status" value="1"/>
</dbReference>
<dbReference type="Pfam" id="PF13191">
    <property type="entry name" value="AAA_16"/>
    <property type="match status" value="1"/>
</dbReference>
<dbReference type="Proteomes" id="UP000295793">
    <property type="component" value="Unassembled WGS sequence"/>
</dbReference>
<dbReference type="Gene3D" id="3.40.50.300">
    <property type="entry name" value="P-loop containing nucleotide triphosphate hydrolases"/>
    <property type="match status" value="1"/>
</dbReference>